<evidence type="ECO:0000313" key="2">
    <source>
        <dbReference type="Proteomes" id="UP000219285"/>
    </source>
</evidence>
<dbReference type="AlphaFoldDB" id="A0A6M4MEP5"/>
<reference evidence="2" key="1">
    <citation type="submission" date="2014-12" db="EMBL/GenBank/DDBJ databases">
        <title>Complete genome sequence of a multi-drug resistant Klebsiella pneumoniae.</title>
        <authorList>
            <person name="Hua X."/>
            <person name="Chen Q."/>
            <person name="Li X."/>
            <person name="Feng Y."/>
            <person name="Ruan Z."/>
            <person name="Yu Y."/>
        </authorList>
    </citation>
    <scope>NUCLEOTIDE SEQUENCE [LARGE SCALE GENOMIC DNA]</scope>
    <source>
        <strain evidence="2">5.12</strain>
    </source>
</reference>
<dbReference type="OrthoDB" id="6332914at2"/>
<name>A0A6M4MEP5_9ALTE</name>
<dbReference type="EMBL" id="CP052766">
    <property type="protein sequence ID" value="QJR81467.1"/>
    <property type="molecule type" value="Genomic_DNA"/>
</dbReference>
<sequence length="64" mass="6921">MSHPFFSENHLTDADTAAVAGGNISRHKLIDASLNPVIRPVEPPYYITLAIGEDGGKLPDLETF</sequence>
<organism evidence="1 2">
    <name type="scientific">Alteromonas pelagimontana</name>
    <dbReference type="NCBI Taxonomy" id="1858656"/>
    <lineage>
        <taxon>Bacteria</taxon>
        <taxon>Pseudomonadati</taxon>
        <taxon>Pseudomonadota</taxon>
        <taxon>Gammaproteobacteria</taxon>
        <taxon>Alteromonadales</taxon>
        <taxon>Alteromonadaceae</taxon>
        <taxon>Alteromonas/Salinimonas group</taxon>
        <taxon>Alteromonas</taxon>
    </lineage>
</organism>
<keyword evidence="2" id="KW-1185">Reference proteome</keyword>
<protein>
    <submittedName>
        <fullName evidence="1">Uncharacterized protein</fullName>
    </submittedName>
</protein>
<evidence type="ECO:0000313" key="1">
    <source>
        <dbReference type="EMBL" id="QJR81467.1"/>
    </source>
</evidence>
<dbReference type="Proteomes" id="UP000219285">
    <property type="component" value="Chromosome"/>
</dbReference>
<gene>
    <name evidence="1" type="ORF">CA267_012090</name>
</gene>
<proteinExistence type="predicted"/>
<dbReference type="KEGG" id="apel:CA267_012090"/>
<dbReference type="RefSeq" id="WP_075607212.1">
    <property type="nucleotide sequence ID" value="NZ_CP052766.1"/>
</dbReference>
<reference evidence="1 2" key="2">
    <citation type="submission" date="2020-04" db="EMBL/GenBank/DDBJ databases">
        <title>Complete genome sequence of Alteromonas pelagimontana 5.12T.</title>
        <authorList>
            <person name="Sinha R.K."/>
            <person name="Krishnan K.P."/>
            <person name="Kurian J.P."/>
        </authorList>
    </citation>
    <scope>NUCLEOTIDE SEQUENCE [LARGE SCALE GENOMIC DNA]</scope>
    <source>
        <strain evidence="1 2">5.12</strain>
    </source>
</reference>
<accession>A0A6M4MEP5</accession>